<reference evidence="3" key="1">
    <citation type="submission" date="2016-11" db="EMBL/GenBank/DDBJ databases">
        <authorList>
            <person name="Varghese N."/>
            <person name="Submissions S."/>
        </authorList>
    </citation>
    <scope>NUCLEOTIDE SEQUENCE [LARGE SCALE GENOMIC DNA]</scope>
    <source>
        <strain evidence="3">DSM 16219</strain>
    </source>
</reference>
<proteinExistence type="predicted"/>
<dbReference type="GO" id="GO:0051920">
    <property type="term" value="F:peroxiredoxin activity"/>
    <property type="evidence" value="ECO:0007669"/>
    <property type="project" value="InterPro"/>
</dbReference>
<name>A0A1M6RJK4_9BACT</name>
<sequence>MKDIQMRTFETVGDAAMTAANMFKGPTFAGTFLKMDPKFREKIILCVSIANNCGVCSKVHTLVGLRAGLSEDDIQKLVTLYKKDYPKKEWLALRWARDWAVLRGETPTGKNAQAFEKAYTPEERDYIQKICRMMKMANYTSNYLFAVPYLEKETPEPRKGALSCLSGPVEGLLTNAVLAARCKAAQAAEAASDACAGFFSLNRCAA</sequence>
<gene>
    <name evidence="2" type="ORF">SAMN02745216_03277</name>
</gene>
<accession>A0A1M6RJK4</accession>
<evidence type="ECO:0000313" key="3">
    <source>
        <dbReference type="Proteomes" id="UP000183994"/>
    </source>
</evidence>
<dbReference type="Pfam" id="PF02627">
    <property type="entry name" value="CMD"/>
    <property type="match status" value="1"/>
</dbReference>
<dbReference type="EMBL" id="FQZU01000022">
    <property type="protein sequence ID" value="SHK32604.1"/>
    <property type="molecule type" value="Genomic_DNA"/>
</dbReference>
<dbReference type="AlphaFoldDB" id="A0A1M6RJK4"/>
<dbReference type="SUPFAM" id="SSF69118">
    <property type="entry name" value="AhpD-like"/>
    <property type="match status" value="1"/>
</dbReference>
<dbReference type="Proteomes" id="UP000183994">
    <property type="component" value="Unassembled WGS sequence"/>
</dbReference>
<organism evidence="2 3">
    <name type="scientific">Desulfatibacillum alkenivorans DSM 16219</name>
    <dbReference type="NCBI Taxonomy" id="1121393"/>
    <lineage>
        <taxon>Bacteria</taxon>
        <taxon>Pseudomonadati</taxon>
        <taxon>Thermodesulfobacteriota</taxon>
        <taxon>Desulfobacteria</taxon>
        <taxon>Desulfobacterales</taxon>
        <taxon>Desulfatibacillaceae</taxon>
        <taxon>Desulfatibacillum</taxon>
    </lineage>
</organism>
<evidence type="ECO:0000313" key="2">
    <source>
        <dbReference type="EMBL" id="SHK32604.1"/>
    </source>
</evidence>
<dbReference type="Gene3D" id="1.20.1290.10">
    <property type="entry name" value="AhpD-like"/>
    <property type="match status" value="1"/>
</dbReference>
<dbReference type="RefSeq" id="WP_073477338.1">
    <property type="nucleotide sequence ID" value="NZ_FQZU01000022.1"/>
</dbReference>
<keyword evidence="3" id="KW-1185">Reference proteome</keyword>
<keyword evidence="2" id="KW-0560">Oxidoreductase</keyword>
<feature type="domain" description="Carboxymuconolactone decarboxylase-like" evidence="1">
    <location>
        <begin position="35"/>
        <end position="79"/>
    </location>
</feature>
<dbReference type="STRING" id="1121393.SAMN02745216_03277"/>
<dbReference type="InterPro" id="IPR029032">
    <property type="entry name" value="AhpD-like"/>
</dbReference>
<dbReference type="InterPro" id="IPR003779">
    <property type="entry name" value="CMD-like"/>
</dbReference>
<dbReference type="OrthoDB" id="9801997at2"/>
<protein>
    <submittedName>
        <fullName evidence="2">Alkylhydroperoxidase AhpD family core domain-containing protein</fullName>
    </submittedName>
</protein>
<keyword evidence="2" id="KW-0575">Peroxidase</keyword>
<evidence type="ECO:0000259" key="1">
    <source>
        <dbReference type="Pfam" id="PF02627"/>
    </source>
</evidence>